<sequence length="179" mass="20404">MLSFPHFAVGSDNDADVPDLTVDDGFDNTIETNHFLDYGCAELNMMFAMAERYMVLPFLEEIVETSNAELCEEAWDDSCVYIEIHQMKSCNQEPDTNPHSVDSDEADWFDPHLFIRNLPDLSDVKHCDVADHLSSFFQHERAHHICMTEAIPSDILGELQRSPKSLFSQPVKAPMLNDH</sequence>
<dbReference type="EMBL" id="JABCRI010000017">
    <property type="protein sequence ID" value="KAF8391128.1"/>
    <property type="molecule type" value="Genomic_DNA"/>
</dbReference>
<protein>
    <submittedName>
        <fullName evidence="1">Uncharacterized protein</fullName>
    </submittedName>
</protein>
<reference evidence="1 2" key="1">
    <citation type="submission" date="2020-04" db="EMBL/GenBank/DDBJ databases">
        <title>Plant Genome Project.</title>
        <authorList>
            <person name="Zhang R.-G."/>
        </authorList>
    </citation>
    <scope>NUCLEOTIDE SEQUENCE [LARGE SCALE GENOMIC DNA]</scope>
    <source>
        <strain evidence="1">YNK0</strain>
        <tissue evidence="1">Leaf</tissue>
    </source>
</reference>
<comment type="caution">
    <text evidence="1">The sequence shown here is derived from an EMBL/GenBank/DDBJ whole genome shotgun (WGS) entry which is preliminary data.</text>
</comment>
<keyword evidence="2" id="KW-1185">Reference proteome</keyword>
<dbReference type="Proteomes" id="UP000655225">
    <property type="component" value="Unassembled WGS sequence"/>
</dbReference>
<organism evidence="1 2">
    <name type="scientific">Tetracentron sinense</name>
    <name type="common">Spur-leaf</name>
    <dbReference type="NCBI Taxonomy" id="13715"/>
    <lineage>
        <taxon>Eukaryota</taxon>
        <taxon>Viridiplantae</taxon>
        <taxon>Streptophyta</taxon>
        <taxon>Embryophyta</taxon>
        <taxon>Tracheophyta</taxon>
        <taxon>Spermatophyta</taxon>
        <taxon>Magnoliopsida</taxon>
        <taxon>Trochodendrales</taxon>
        <taxon>Trochodendraceae</taxon>
        <taxon>Tetracentron</taxon>
    </lineage>
</organism>
<evidence type="ECO:0000313" key="1">
    <source>
        <dbReference type="EMBL" id="KAF8391128.1"/>
    </source>
</evidence>
<proteinExistence type="predicted"/>
<name>A0A835D582_TETSI</name>
<dbReference type="AlphaFoldDB" id="A0A835D582"/>
<evidence type="ECO:0000313" key="2">
    <source>
        <dbReference type="Proteomes" id="UP000655225"/>
    </source>
</evidence>
<gene>
    <name evidence="1" type="ORF">HHK36_023429</name>
</gene>
<accession>A0A835D582</accession>